<organism evidence="5 6">
    <name type="scientific">Isoptericola hypogeus</name>
    <dbReference type="NCBI Taxonomy" id="300179"/>
    <lineage>
        <taxon>Bacteria</taxon>
        <taxon>Bacillati</taxon>
        <taxon>Actinomycetota</taxon>
        <taxon>Actinomycetes</taxon>
        <taxon>Micrococcales</taxon>
        <taxon>Promicromonosporaceae</taxon>
        <taxon>Isoptericola</taxon>
    </lineage>
</organism>
<feature type="domain" description="Lsr2 DNA-binding" evidence="4">
    <location>
        <begin position="75"/>
        <end position="111"/>
    </location>
</feature>
<comment type="caution">
    <text evidence="5">The sequence shown here is derived from an EMBL/GenBank/DDBJ whole genome shotgun (WGS) entry which is preliminary data.</text>
</comment>
<keyword evidence="6" id="KW-1185">Reference proteome</keyword>
<evidence type="ECO:0000313" key="5">
    <source>
        <dbReference type="EMBL" id="GAA1730476.1"/>
    </source>
</evidence>
<dbReference type="Pfam" id="PF23359">
    <property type="entry name" value="Lsr2_DNA-bd"/>
    <property type="match status" value="1"/>
</dbReference>
<gene>
    <name evidence="5" type="ORF">GCM10009809_27530</name>
</gene>
<sequence>MVQKQQIVLIDDIDGSEADETVTFALDGVTYEIDLTSAHAAELRDAFATWIGHGRKTSGRAASVGRTSGARRTTTDRAQLAKIREWARDSGHKVSDRGRIPGSVLSAYEAAH</sequence>
<keyword evidence="1" id="KW-0238">DNA-binding</keyword>
<dbReference type="InterPro" id="IPR036625">
    <property type="entry name" value="E3-bd_dom_sf"/>
</dbReference>
<feature type="region of interest" description="Disordered" evidence="2">
    <location>
        <begin position="58"/>
        <end position="77"/>
    </location>
</feature>
<dbReference type="InterPro" id="IPR055370">
    <property type="entry name" value="Lsr2_DNA-bd"/>
</dbReference>
<evidence type="ECO:0000256" key="1">
    <source>
        <dbReference type="ARBA" id="ARBA00023125"/>
    </source>
</evidence>
<dbReference type="Gene3D" id="3.30.60.230">
    <property type="entry name" value="Lsr2, dimerization domain"/>
    <property type="match status" value="1"/>
</dbReference>
<evidence type="ECO:0000313" key="6">
    <source>
        <dbReference type="Proteomes" id="UP001501138"/>
    </source>
</evidence>
<name>A0ABN2JLE4_9MICO</name>
<dbReference type="EMBL" id="BAAAPM010000005">
    <property type="protein sequence ID" value="GAA1730476.1"/>
    <property type="molecule type" value="Genomic_DNA"/>
</dbReference>
<evidence type="ECO:0000256" key="2">
    <source>
        <dbReference type="SAM" id="MobiDB-lite"/>
    </source>
</evidence>
<dbReference type="Gene3D" id="4.10.320.10">
    <property type="entry name" value="E3-binding domain"/>
    <property type="match status" value="1"/>
</dbReference>
<dbReference type="Pfam" id="PF11774">
    <property type="entry name" value="Lsr2"/>
    <property type="match status" value="1"/>
</dbReference>
<reference evidence="5 6" key="1">
    <citation type="journal article" date="2019" name="Int. J. Syst. Evol. Microbiol.">
        <title>The Global Catalogue of Microorganisms (GCM) 10K type strain sequencing project: providing services to taxonomists for standard genome sequencing and annotation.</title>
        <authorList>
            <consortium name="The Broad Institute Genomics Platform"/>
            <consortium name="The Broad Institute Genome Sequencing Center for Infectious Disease"/>
            <person name="Wu L."/>
            <person name="Ma J."/>
        </authorList>
    </citation>
    <scope>NUCLEOTIDE SEQUENCE [LARGE SCALE GENOMIC DNA]</scope>
    <source>
        <strain evidence="5 6">JCM 15589</strain>
    </source>
</reference>
<dbReference type="RefSeq" id="WP_344249018.1">
    <property type="nucleotide sequence ID" value="NZ_BAAAPM010000005.1"/>
</dbReference>
<dbReference type="InterPro" id="IPR042261">
    <property type="entry name" value="Lsr2-like_dimerization"/>
</dbReference>
<proteinExistence type="predicted"/>
<dbReference type="InterPro" id="IPR024412">
    <property type="entry name" value="Lsr2_dim_dom"/>
</dbReference>
<protein>
    <submittedName>
        <fullName evidence="5">Lsr2 family protein</fullName>
    </submittedName>
</protein>
<accession>A0ABN2JLE4</accession>
<evidence type="ECO:0000259" key="4">
    <source>
        <dbReference type="Pfam" id="PF23359"/>
    </source>
</evidence>
<feature type="domain" description="Lsr2 dimerization" evidence="3">
    <location>
        <begin position="1"/>
        <end position="57"/>
    </location>
</feature>
<dbReference type="Proteomes" id="UP001501138">
    <property type="component" value="Unassembled WGS sequence"/>
</dbReference>
<evidence type="ECO:0000259" key="3">
    <source>
        <dbReference type="Pfam" id="PF11774"/>
    </source>
</evidence>